<proteinExistence type="predicted"/>
<dbReference type="SUPFAM" id="SSF143990">
    <property type="entry name" value="YbiA-like"/>
    <property type="match status" value="1"/>
</dbReference>
<reference evidence="1" key="2">
    <citation type="submission" date="2022-06" db="UniProtKB">
        <authorList>
            <consortium name="EnsemblMetazoa"/>
        </authorList>
    </citation>
    <scope>IDENTIFICATION</scope>
    <source>
        <strain evidence="1">PS312</strain>
    </source>
</reference>
<reference evidence="2" key="1">
    <citation type="journal article" date="2008" name="Nat. Genet.">
        <title>The Pristionchus pacificus genome provides a unique perspective on nematode lifestyle and parasitism.</title>
        <authorList>
            <person name="Dieterich C."/>
            <person name="Clifton S.W."/>
            <person name="Schuster L.N."/>
            <person name="Chinwalla A."/>
            <person name="Delehaunty K."/>
            <person name="Dinkelacker I."/>
            <person name="Fulton L."/>
            <person name="Fulton R."/>
            <person name="Godfrey J."/>
            <person name="Minx P."/>
            <person name="Mitreva M."/>
            <person name="Roeseler W."/>
            <person name="Tian H."/>
            <person name="Witte H."/>
            <person name="Yang S.P."/>
            <person name="Wilson R.K."/>
            <person name="Sommer R.J."/>
        </authorList>
    </citation>
    <scope>NUCLEOTIDE SEQUENCE [LARGE SCALE GENOMIC DNA]</scope>
    <source>
        <strain evidence="2">PS312</strain>
    </source>
</reference>
<name>A0A2A6B921_PRIPA</name>
<dbReference type="Proteomes" id="UP000005239">
    <property type="component" value="Unassembled WGS sequence"/>
</dbReference>
<dbReference type="EnsemblMetazoa" id="PPA35187.1">
    <property type="protein sequence ID" value="PPA35187.1"/>
    <property type="gene ID" value="WBGene00273556"/>
</dbReference>
<dbReference type="Gene3D" id="1.10.357.40">
    <property type="entry name" value="YbiA-like"/>
    <property type="match status" value="1"/>
</dbReference>
<protein>
    <submittedName>
        <fullName evidence="1">NADAR domain-containing protein</fullName>
    </submittedName>
</protein>
<dbReference type="InterPro" id="IPR012816">
    <property type="entry name" value="NADAR"/>
</dbReference>
<dbReference type="OrthoDB" id="206452at2759"/>
<evidence type="ECO:0000313" key="1">
    <source>
        <dbReference type="EnsemblMetazoa" id="PPA35187.1"/>
    </source>
</evidence>
<dbReference type="NCBIfam" id="TIGR02464">
    <property type="entry name" value="ribofla_fusion"/>
    <property type="match status" value="1"/>
</dbReference>
<dbReference type="InterPro" id="IPR037238">
    <property type="entry name" value="YbiA-like_sf"/>
</dbReference>
<dbReference type="Pfam" id="PF08719">
    <property type="entry name" value="NADAR"/>
    <property type="match status" value="1"/>
</dbReference>
<dbReference type="AlphaFoldDB" id="A0A2A6B921"/>
<keyword evidence="2" id="KW-1185">Reference proteome</keyword>
<evidence type="ECO:0000313" key="2">
    <source>
        <dbReference type="Proteomes" id="UP000005239"/>
    </source>
</evidence>
<accession>A0A2A6B921</accession>
<dbReference type="CDD" id="cd15457">
    <property type="entry name" value="NADAR"/>
    <property type="match status" value="1"/>
</dbReference>
<sequence>MSFHTFDQNGKPLVLFFTVRSELSNFFPCIFHDPNSGLRFNCNEQLNVMAVVMACDSPRDQKEIGKRVVGFRQQKWDTVSRDVMKKGLLLKFGSNKRLKDILVGTNEAILAEPSPFDRRWGIGLDAADPKARDTREWKGENRLGAVLMEVRSMLREVRHQ</sequence>
<accession>A0A8R1UNP2</accession>
<organism evidence="1 2">
    <name type="scientific">Pristionchus pacificus</name>
    <name type="common">Parasitic nematode worm</name>
    <dbReference type="NCBI Taxonomy" id="54126"/>
    <lineage>
        <taxon>Eukaryota</taxon>
        <taxon>Metazoa</taxon>
        <taxon>Ecdysozoa</taxon>
        <taxon>Nematoda</taxon>
        <taxon>Chromadorea</taxon>
        <taxon>Rhabditida</taxon>
        <taxon>Rhabditina</taxon>
        <taxon>Diplogasteromorpha</taxon>
        <taxon>Diplogasteroidea</taxon>
        <taxon>Neodiplogasteridae</taxon>
        <taxon>Pristionchus</taxon>
    </lineage>
</organism>
<gene>
    <name evidence="1" type="primary">WBGene00273556</name>
</gene>